<evidence type="ECO:0000313" key="2">
    <source>
        <dbReference type="Proteomes" id="UP000629603"/>
    </source>
</evidence>
<dbReference type="EMBL" id="MN988521">
    <property type="protein sequence ID" value="QIG71308.1"/>
    <property type="molecule type" value="Genomic_DNA"/>
</dbReference>
<dbReference type="Proteomes" id="UP000629603">
    <property type="component" value="Segment"/>
</dbReference>
<gene>
    <name evidence="1" type="ORF">EVB93_201</name>
</gene>
<proteinExistence type="predicted"/>
<evidence type="ECO:0000313" key="1">
    <source>
        <dbReference type="EMBL" id="QIG71308.1"/>
    </source>
</evidence>
<organism evidence="1 2">
    <name type="scientific">Rhizobium phage RHph_TM30</name>
    <dbReference type="NCBI Taxonomy" id="2509764"/>
    <lineage>
        <taxon>Viruses</taxon>
        <taxon>Duplodnaviria</taxon>
        <taxon>Heunggongvirae</taxon>
        <taxon>Uroviricota</taxon>
        <taxon>Caudoviricetes</taxon>
        <taxon>Kleczkowskaviridae</taxon>
        <taxon>Cuauhnahuacvirus</taxon>
        <taxon>Cuauhnahuacvirus TM30</taxon>
    </lineage>
</organism>
<sequence>MGTSISDIMTNVDQSKIVVIDYTNWEGKRSVREIIPTGELKFKSTLYHPEMQWILEAIDVRKGEIRHFALTDIHSINAYKESK</sequence>
<keyword evidence="2" id="KW-1185">Reference proteome</keyword>
<name>A0A7S5R543_9CAUD</name>
<protein>
    <recommendedName>
        <fullName evidence="3">WYL domain-containing protein</fullName>
    </recommendedName>
</protein>
<evidence type="ECO:0008006" key="3">
    <source>
        <dbReference type="Google" id="ProtNLM"/>
    </source>
</evidence>
<dbReference type="PROSITE" id="PS52050">
    <property type="entry name" value="WYL"/>
    <property type="match status" value="1"/>
</dbReference>
<reference evidence="1 2" key="1">
    <citation type="submission" date="2020-01" db="EMBL/GenBank/DDBJ databases">
        <title>Patterns of diversity and host range of bacteriophage communities associated with bean-nodulatin bacteria.</title>
        <authorList>
            <person name="Vann Cauwenberghe J."/>
            <person name="Santamaria R.I."/>
            <person name="Bustos P."/>
            <person name="Juarez S."/>
            <person name="Gonzalez V."/>
        </authorList>
    </citation>
    <scope>NUCLEOTIDE SEQUENCE [LARGE SCALE GENOMIC DNA]</scope>
</reference>
<accession>A0A7S5R543</accession>